<dbReference type="EMBL" id="FXZB01000022">
    <property type="protein sequence ID" value="SMX93203.1"/>
    <property type="molecule type" value="Genomic_DNA"/>
</dbReference>
<name>A0A2H1K0G1_BREAU</name>
<feature type="domain" description="Helix-turn-helix" evidence="1">
    <location>
        <begin position="29"/>
        <end position="60"/>
    </location>
</feature>
<dbReference type="Proteomes" id="UP000234525">
    <property type="component" value="Unassembled WGS sequence"/>
</dbReference>
<dbReference type="AlphaFoldDB" id="A0A2H1K0G1"/>
<comment type="caution">
    <text evidence="2">The sequence shown here is derived from an EMBL/GenBank/DDBJ whole genome shotgun (WGS) entry which is preliminary data.</text>
</comment>
<evidence type="ECO:0000313" key="2">
    <source>
        <dbReference type="EMBL" id="SMX93203.1"/>
    </source>
</evidence>
<dbReference type="Pfam" id="PF12728">
    <property type="entry name" value="HTH_17"/>
    <property type="match status" value="1"/>
</dbReference>
<dbReference type="InterPro" id="IPR041657">
    <property type="entry name" value="HTH_17"/>
</dbReference>
<sequence length="106" mass="11023">MPATAIPAPTEPTSYISLQEGAARGYAAESTLRAWIADGRLPAVKIGGRVKITVEDLDALAIPKTTQKAARSGDEVDAAVARVVASAPRLTNEQRERLAIILGGAS</sequence>
<organism evidence="2 3">
    <name type="scientific">Brevibacterium aurantiacum</name>
    <dbReference type="NCBI Taxonomy" id="273384"/>
    <lineage>
        <taxon>Bacteria</taxon>
        <taxon>Bacillati</taxon>
        <taxon>Actinomycetota</taxon>
        <taxon>Actinomycetes</taxon>
        <taxon>Micrococcales</taxon>
        <taxon>Brevibacteriaceae</taxon>
        <taxon>Brevibacterium</taxon>
    </lineage>
</organism>
<evidence type="ECO:0000313" key="3">
    <source>
        <dbReference type="Proteomes" id="UP000234525"/>
    </source>
</evidence>
<dbReference type="NCBIfam" id="TIGR01764">
    <property type="entry name" value="excise"/>
    <property type="match status" value="1"/>
</dbReference>
<keyword evidence="3" id="KW-1185">Reference proteome</keyword>
<protein>
    <submittedName>
        <fullName evidence="2">DNA binding domain-containing protein, excisionase family</fullName>
    </submittedName>
</protein>
<dbReference type="GO" id="GO:0003677">
    <property type="term" value="F:DNA binding"/>
    <property type="evidence" value="ECO:0007669"/>
    <property type="project" value="InterPro"/>
</dbReference>
<gene>
    <name evidence="2" type="ORF">BAUR9175_02994</name>
</gene>
<proteinExistence type="predicted"/>
<accession>A0A2H1K0G1</accession>
<evidence type="ECO:0000259" key="1">
    <source>
        <dbReference type="Pfam" id="PF12728"/>
    </source>
</evidence>
<reference evidence="2" key="1">
    <citation type="submission" date="2017-03" db="EMBL/GenBank/DDBJ databases">
        <authorList>
            <person name="Monnet C."/>
        </authorList>
    </citation>
    <scope>NUCLEOTIDE SEQUENCE [LARGE SCALE GENOMIC DNA]</scope>
    <source>
        <strain evidence="2">ATCC 9175</strain>
    </source>
</reference>
<dbReference type="RefSeq" id="WP_101584272.1">
    <property type="nucleotide sequence ID" value="NZ_BJME01000003.1"/>
</dbReference>
<dbReference type="InterPro" id="IPR010093">
    <property type="entry name" value="SinI_DNA-bd"/>
</dbReference>